<gene>
    <name evidence="2" type="ORF">DWX94_12600</name>
</gene>
<evidence type="ECO:0000313" key="2">
    <source>
        <dbReference type="EMBL" id="RGS37181.1"/>
    </source>
</evidence>
<keyword evidence="1" id="KW-1133">Transmembrane helix</keyword>
<dbReference type="AlphaFoldDB" id="A0A412IIQ4"/>
<dbReference type="Proteomes" id="UP000283295">
    <property type="component" value="Unassembled WGS sequence"/>
</dbReference>
<feature type="transmembrane region" description="Helical" evidence="1">
    <location>
        <begin position="90"/>
        <end position="114"/>
    </location>
</feature>
<evidence type="ECO:0000256" key="1">
    <source>
        <dbReference type="SAM" id="Phobius"/>
    </source>
</evidence>
<name>A0A412IIQ4_9FIRM</name>
<feature type="transmembrane region" description="Helical" evidence="1">
    <location>
        <begin position="58"/>
        <end position="78"/>
    </location>
</feature>
<dbReference type="RefSeq" id="WP_004849847.1">
    <property type="nucleotide sequence ID" value="NZ_CP102278.1"/>
</dbReference>
<feature type="transmembrane region" description="Helical" evidence="1">
    <location>
        <begin position="126"/>
        <end position="149"/>
    </location>
</feature>
<sequence>MESNVGYGMKWHRVFCIALFITAAASIAHGVLYFIGKGEYQWLYDLGIESGVFPDGKIVTYIVGIITFICAPLALIARHKLAKRQKRGPLFFNIYLAVLGIRNIVYACIAIVIFKKIDLDFGGKLFSVKANIAGMVGLIVIFLICMCYYHNRKEYFVN</sequence>
<comment type="caution">
    <text evidence="2">The sequence shown here is derived from an EMBL/GenBank/DDBJ whole genome shotgun (WGS) entry which is preliminary data.</text>
</comment>
<feature type="transmembrane region" description="Helical" evidence="1">
    <location>
        <begin position="12"/>
        <end position="35"/>
    </location>
</feature>
<proteinExistence type="predicted"/>
<keyword evidence="1" id="KW-0472">Membrane</keyword>
<evidence type="ECO:0000313" key="3">
    <source>
        <dbReference type="Proteomes" id="UP000283295"/>
    </source>
</evidence>
<keyword evidence="1" id="KW-0812">Transmembrane</keyword>
<organism evidence="2 3">
    <name type="scientific">Coprococcus eutactus</name>
    <dbReference type="NCBI Taxonomy" id="33043"/>
    <lineage>
        <taxon>Bacteria</taxon>
        <taxon>Bacillati</taxon>
        <taxon>Bacillota</taxon>
        <taxon>Clostridia</taxon>
        <taxon>Lachnospirales</taxon>
        <taxon>Lachnospiraceae</taxon>
        <taxon>Coprococcus</taxon>
    </lineage>
</organism>
<accession>A0A412IIQ4</accession>
<dbReference type="GeneID" id="92833063"/>
<protein>
    <recommendedName>
        <fullName evidence="4">DUF3995 domain-containing protein</fullName>
    </recommendedName>
</protein>
<reference evidence="2 3" key="1">
    <citation type="submission" date="2018-08" db="EMBL/GenBank/DDBJ databases">
        <title>A genome reference for cultivated species of the human gut microbiota.</title>
        <authorList>
            <person name="Zou Y."/>
            <person name="Xue W."/>
            <person name="Luo G."/>
        </authorList>
    </citation>
    <scope>NUCLEOTIDE SEQUENCE [LARGE SCALE GENOMIC DNA]</scope>
    <source>
        <strain evidence="2 3">AF22-21</strain>
    </source>
</reference>
<evidence type="ECO:0008006" key="4">
    <source>
        <dbReference type="Google" id="ProtNLM"/>
    </source>
</evidence>
<dbReference type="EMBL" id="QRVK01000047">
    <property type="protein sequence ID" value="RGS37181.1"/>
    <property type="molecule type" value="Genomic_DNA"/>
</dbReference>